<feature type="region of interest" description="Disordered" evidence="1">
    <location>
        <begin position="1"/>
        <end position="33"/>
    </location>
</feature>
<protein>
    <submittedName>
        <fullName evidence="3">Endonuclease</fullName>
    </submittedName>
</protein>
<evidence type="ECO:0000259" key="2">
    <source>
        <dbReference type="Pfam" id="PF13358"/>
    </source>
</evidence>
<dbReference type="Gene3D" id="3.30.420.10">
    <property type="entry name" value="Ribonuclease H-like superfamily/Ribonuclease H"/>
    <property type="match status" value="1"/>
</dbReference>
<proteinExistence type="predicted"/>
<dbReference type="Pfam" id="PF13358">
    <property type="entry name" value="DDE_3"/>
    <property type="match status" value="1"/>
</dbReference>
<keyword evidence="4" id="KW-1185">Reference proteome</keyword>
<sequence length="218" mass="24876">MSGEFFGSWGSRPKCRMDGQQNAMNSGSRPGKNRWLRSWEKKVVQGATLVYLDEVGFSLKGVRRRTWSTRGVTPLVILPANWEKLSTIGAITSDGRFFQHTKPGAIRSRDVTRFFQHLLRHVQGEIVVVLDNAGIHRAKATQAFVELHERLSLVFLPPYAPELNPIELVWAYVKRNVLGNFCARSVGVLKAKLTTAWQRVRYIDLPQHLMNSNLCRYQ</sequence>
<keyword evidence="3" id="KW-0378">Hydrolase</keyword>
<dbReference type="PANTHER" id="PTHR46564:SF1">
    <property type="entry name" value="TRANSPOSASE"/>
    <property type="match status" value="1"/>
</dbReference>
<dbReference type="NCBIfam" id="NF033545">
    <property type="entry name" value="transpos_IS630"/>
    <property type="match status" value="1"/>
</dbReference>
<dbReference type="InterPro" id="IPR047655">
    <property type="entry name" value="Transpos_IS630-like"/>
</dbReference>
<dbReference type="GO" id="GO:0004519">
    <property type="term" value="F:endonuclease activity"/>
    <property type="evidence" value="ECO:0007669"/>
    <property type="project" value="UniProtKB-KW"/>
</dbReference>
<evidence type="ECO:0000256" key="1">
    <source>
        <dbReference type="SAM" id="MobiDB-lite"/>
    </source>
</evidence>
<dbReference type="InterPro" id="IPR036397">
    <property type="entry name" value="RNaseH_sf"/>
</dbReference>
<feature type="domain" description="Tc1-like transposase DDE" evidence="2">
    <location>
        <begin position="49"/>
        <end position="179"/>
    </location>
</feature>
<keyword evidence="3" id="KW-0255">Endonuclease</keyword>
<dbReference type="Proteomes" id="UP000620633">
    <property type="component" value="Unassembled WGS sequence"/>
</dbReference>
<gene>
    <name evidence="3" type="ORF">GCM10008961_35600</name>
</gene>
<evidence type="ECO:0000313" key="4">
    <source>
        <dbReference type="Proteomes" id="UP000620633"/>
    </source>
</evidence>
<keyword evidence="3" id="KW-0540">Nuclease</keyword>
<dbReference type="EMBL" id="BMQO01000030">
    <property type="protein sequence ID" value="GGS41225.1"/>
    <property type="molecule type" value="Genomic_DNA"/>
</dbReference>
<reference evidence="4" key="1">
    <citation type="journal article" date="2019" name="Int. J. Syst. Evol. Microbiol.">
        <title>The Global Catalogue of Microorganisms (GCM) 10K type strain sequencing project: providing services to taxonomists for standard genome sequencing and annotation.</title>
        <authorList>
            <consortium name="The Broad Institute Genomics Platform"/>
            <consortium name="The Broad Institute Genome Sequencing Center for Infectious Disease"/>
            <person name="Wu L."/>
            <person name="Ma J."/>
        </authorList>
    </citation>
    <scope>NUCLEOTIDE SEQUENCE [LARGE SCALE GENOMIC DNA]</scope>
    <source>
        <strain evidence="4">JCM 31406</strain>
    </source>
</reference>
<organism evidence="3 4">
    <name type="scientific">Deinococcus knuensis</name>
    <dbReference type="NCBI Taxonomy" id="1837380"/>
    <lineage>
        <taxon>Bacteria</taxon>
        <taxon>Thermotogati</taxon>
        <taxon>Deinococcota</taxon>
        <taxon>Deinococci</taxon>
        <taxon>Deinococcales</taxon>
        <taxon>Deinococcaceae</taxon>
        <taxon>Deinococcus</taxon>
    </lineage>
</organism>
<accession>A0ABQ2SXG1</accession>
<dbReference type="InterPro" id="IPR038717">
    <property type="entry name" value="Tc1-like_DDE_dom"/>
</dbReference>
<name>A0ABQ2SXG1_9DEIO</name>
<comment type="caution">
    <text evidence="3">The sequence shown here is derived from an EMBL/GenBank/DDBJ whole genome shotgun (WGS) entry which is preliminary data.</text>
</comment>
<evidence type="ECO:0000313" key="3">
    <source>
        <dbReference type="EMBL" id="GGS41225.1"/>
    </source>
</evidence>
<dbReference type="PANTHER" id="PTHR46564">
    <property type="entry name" value="TRANSPOSASE"/>
    <property type="match status" value="1"/>
</dbReference>
<feature type="compositionally biased region" description="Polar residues" evidence="1">
    <location>
        <begin position="19"/>
        <end position="28"/>
    </location>
</feature>